<comment type="subcellular location">
    <subcellularLocation>
        <location evidence="1">Endoplasmic reticulum membrane</location>
        <topology evidence="1">Multi-pass membrane protein</topology>
    </subcellularLocation>
</comment>
<protein>
    <submittedName>
        <fullName evidence="9">Uncharacterized protein</fullName>
    </submittedName>
</protein>
<dbReference type="EMBL" id="JAGHQM010000116">
    <property type="protein sequence ID" value="KAH0565266.1"/>
    <property type="molecule type" value="Genomic_DNA"/>
</dbReference>
<accession>A0A9P8LGU7</accession>
<gene>
    <name evidence="9" type="ORF">GP486_001347</name>
</gene>
<evidence type="ECO:0000256" key="4">
    <source>
        <dbReference type="ARBA" id="ARBA00022824"/>
    </source>
</evidence>
<evidence type="ECO:0000256" key="1">
    <source>
        <dbReference type="ARBA" id="ARBA00004477"/>
    </source>
</evidence>
<keyword evidence="3 8" id="KW-0812">Transmembrane</keyword>
<proteinExistence type="inferred from homology"/>
<dbReference type="InterPro" id="IPR025929">
    <property type="entry name" value="INSIG_fam"/>
</dbReference>
<keyword evidence="5 8" id="KW-1133">Transmembrane helix</keyword>
<dbReference type="Pfam" id="PF07281">
    <property type="entry name" value="INSIG"/>
    <property type="match status" value="1"/>
</dbReference>
<evidence type="ECO:0000313" key="10">
    <source>
        <dbReference type="Proteomes" id="UP000750711"/>
    </source>
</evidence>
<dbReference type="PANTHER" id="PTHR15301">
    <property type="entry name" value="INSULIN-INDUCED GENE 1"/>
    <property type="match status" value="1"/>
</dbReference>
<sequence>MESQDPPIIRPIPRRTFEVTPASTDSSSSPTPNLDANPYFLDPRPNNEATPSRSRSILNLTSSTLFGIYSSPSGSFGDREELTTPWGAGTETASPRQSWDEARLISKERKPQLAAPYYENQPGFRNFVVPLILRTILLFMFGIAYGVIVTHLHDNQHVAPVRVEGIERSSWRYLIFWGVAGVALGSLLPWVDLLWEDKLKWGEATNAKEKESNAGSNGDTDEGASKTANGLAADWNPAVRSMGAFVGIAFAI</sequence>
<feature type="transmembrane region" description="Helical" evidence="8">
    <location>
        <begin position="173"/>
        <end position="191"/>
    </location>
</feature>
<evidence type="ECO:0000256" key="5">
    <source>
        <dbReference type="ARBA" id="ARBA00022989"/>
    </source>
</evidence>
<comment type="similarity">
    <text evidence="2">Belongs to the INSIG family.</text>
</comment>
<dbReference type="GO" id="GO:0016126">
    <property type="term" value="P:sterol biosynthetic process"/>
    <property type="evidence" value="ECO:0007669"/>
    <property type="project" value="TreeGrafter"/>
</dbReference>
<name>A0A9P8LGU7_9PEZI</name>
<keyword evidence="10" id="KW-1185">Reference proteome</keyword>
<evidence type="ECO:0000256" key="6">
    <source>
        <dbReference type="ARBA" id="ARBA00023136"/>
    </source>
</evidence>
<feature type="non-terminal residue" evidence="9">
    <location>
        <position position="252"/>
    </location>
</feature>
<keyword evidence="6 8" id="KW-0472">Membrane</keyword>
<evidence type="ECO:0000313" key="9">
    <source>
        <dbReference type="EMBL" id="KAH0565266.1"/>
    </source>
</evidence>
<evidence type="ECO:0000256" key="8">
    <source>
        <dbReference type="SAM" id="Phobius"/>
    </source>
</evidence>
<organism evidence="9 10">
    <name type="scientific">Trichoglossum hirsutum</name>
    <dbReference type="NCBI Taxonomy" id="265104"/>
    <lineage>
        <taxon>Eukaryota</taxon>
        <taxon>Fungi</taxon>
        <taxon>Dikarya</taxon>
        <taxon>Ascomycota</taxon>
        <taxon>Pezizomycotina</taxon>
        <taxon>Geoglossomycetes</taxon>
        <taxon>Geoglossales</taxon>
        <taxon>Geoglossaceae</taxon>
        <taxon>Trichoglossum</taxon>
    </lineage>
</organism>
<dbReference type="Proteomes" id="UP000750711">
    <property type="component" value="Unassembled WGS sequence"/>
</dbReference>
<feature type="compositionally biased region" description="Low complexity" evidence="7">
    <location>
        <begin position="20"/>
        <end position="32"/>
    </location>
</feature>
<evidence type="ECO:0000256" key="3">
    <source>
        <dbReference type="ARBA" id="ARBA00022692"/>
    </source>
</evidence>
<dbReference type="GO" id="GO:0005789">
    <property type="term" value="C:endoplasmic reticulum membrane"/>
    <property type="evidence" value="ECO:0007669"/>
    <property type="project" value="UniProtKB-SubCell"/>
</dbReference>
<evidence type="ECO:0000256" key="2">
    <source>
        <dbReference type="ARBA" id="ARBA00007475"/>
    </source>
</evidence>
<feature type="transmembrane region" description="Helical" evidence="8">
    <location>
        <begin position="131"/>
        <end position="153"/>
    </location>
</feature>
<comment type="caution">
    <text evidence="9">The sequence shown here is derived from an EMBL/GenBank/DDBJ whole genome shotgun (WGS) entry which is preliminary data.</text>
</comment>
<feature type="region of interest" description="Disordered" evidence="7">
    <location>
        <begin position="1"/>
        <end position="55"/>
    </location>
</feature>
<feature type="region of interest" description="Disordered" evidence="7">
    <location>
        <begin position="206"/>
        <end position="226"/>
    </location>
</feature>
<dbReference type="AlphaFoldDB" id="A0A9P8LGU7"/>
<keyword evidence="4" id="KW-0256">Endoplasmic reticulum</keyword>
<evidence type="ECO:0000256" key="7">
    <source>
        <dbReference type="SAM" id="MobiDB-lite"/>
    </source>
</evidence>
<dbReference type="PANTHER" id="PTHR15301:SF3">
    <property type="entry name" value="PROTEIN NSG1-RELATED"/>
    <property type="match status" value="1"/>
</dbReference>
<reference evidence="9" key="1">
    <citation type="submission" date="2021-03" db="EMBL/GenBank/DDBJ databases">
        <title>Comparative genomics and phylogenomic investigation of the class Geoglossomycetes provide insights into ecological specialization and systematics.</title>
        <authorList>
            <person name="Melie T."/>
            <person name="Pirro S."/>
            <person name="Miller A.N."/>
            <person name="Quandt A."/>
        </authorList>
    </citation>
    <scope>NUCLEOTIDE SEQUENCE</scope>
    <source>
        <strain evidence="9">CAQ_001_2017</strain>
    </source>
</reference>